<feature type="region of interest" description="Disordered" evidence="1">
    <location>
        <begin position="192"/>
        <end position="221"/>
    </location>
</feature>
<reference evidence="2" key="1">
    <citation type="submission" date="2021-05" db="EMBL/GenBank/DDBJ databases">
        <authorList>
            <person name="Alioto T."/>
            <person name="Alioto T."/>
            <person name="Gomez Garrido J."/>
        </authorList>
    </citation>
    <scope>NUCLEOTIDE SEQUENCE</scope>
</reference>
<feature type="compositionally biased region" description="Basic and acidic residues" evidence="1">
    <location>
        <begin position="1"/>
        <end position="20"/>
    </location>
</feature>
<feature type="region of interest" description="Disordered" evidence="1">
    <location>
        <begin position="1"/>
        <end position="63"/>
    </location>
</feature>
<accession>A0A8D8V333</accession>
<evidence type="ECO:0000256" key="1">
    <source>
        <dbReference type="SAM" id="MobiDB-lite"/>
    </source>
</evidence>
<organism evidence="2">
    <name type="scientific">Cacopsylla melanoneura</name>
    <dbReference type="NCBI Taxonomy" id="428564"/>
    <lineage>
        <taxon>Eukaryota</taxon>
        <taxon>Metazoa</taxon>
        <taxon>Ecdysozoa</taxon>
        <taxon>Arthropoda</taxon>
        <taxon>Hexapoda</taxon>
        <taxon>Insecta</taxon>
        <taxon>Pterygota</taxon>
        <taxon>Neoptera</taxon>
        <taxon>Paraneoptera</taxon>
        <taxon>Hemiptera</taxon>
        <taxon>Sternorrhyncha</taxon>
        <taxon>Psylloidea</taxon>
        <taxon>Psyllidae</taxon>
        <taxon>Psyllinae</taxon>
        <taxon>Cacopsylla</taxon>
    </lineage>
</organism>
<proteinExistence type="predicted"/>
<dbReference type="AlphaFoldDB" id="A0A8D8V333"/>
<protein>
    <submittedName>
        <fullName evidence="2">Uncharacterized protein</fullName>
    </submittedName>
</protein>
<feature type="compositionally biased region" description="Polar residues" evidence="1">
    <location>
        <begin position="34"/>
        <end position="60"/>
    </location>
</feature>
<evidence type="ECO:0000313" key="2">
    <source>
        <dbReference type="EMBL" id="CAG6716039.1"/>
    </source>
</evidence>
<name>A0A8D8V333_9HEMI</name>
<dbReference type="EMBL" id="HBUF01353860">
    <property type="protein sequence ID" value="CAG6716039.1"/>
    <property type="molecule type" value="Transcribed_RNA"/>
</dbReference>
<sequence>MNAKEFHEHMQKHLANKDINVDESGTEGVDENIETTYSAKATSPSDRATVSNQQNYNTDNKPFDFTKKQEFRLDTNENEDSSEEAESITPNFVGITRKLIDCHMCSATGMTADQFYNHMLKHQAKAGFAVDSSAIEEEQNKRFGDPMESKDQKKTTHLFSRESSDFSYVDRMLETNEFKKIIKAERKRADISHSYDDRLDPDDSTEFNNSTETTSKTKKRQKRAYEILSAGSYNL</sequence>
<feature type="compositionally biased region" description="Acidic residues" evidence="1">
    <location>
        <begin position="24"/>
        <end position="33"/>
    </location>
</feature>